<dbReference type="SUPFAM" id="SSF51735">
    <property type="entry name" value="NAD(P)-binding Rossmann-fold domains"/>
    <property type="match status" value="1"/>
</dbReference>
<dbReference type="InterPro" id="IPR016040">
    <property type="entry name" value="NAD(P)-bd_dom"/>
</dbReference>
<evidence type="ECO:0000313" key="3">
    <source>
        <dbReference type="Proteomes" id="UP000782705"/>
    </source>
</evidence>
<sequence>MKKMVIFGGSGFLGREIIQQALHQNFDVTSISRSGAPEVRESWMNKVCWLKADVFDPSMWREKLVDVDVVIDAIGVLIGDEELYEKMNVLPAKILAKEASTMHVPTFVYISAKSFSEKFLTAYFTSKKEAERAVKFYYPDALIVRPSFMYGKRRKGTTAQAKFIQLAKKIPFVSSKITHLQPQAVEHVAHAIVAKLV</sequence>
<dbReference type="InterPro" id="IPR051207">
    <property type="entry name" value="ComplexI_NDUFA9_subunit"/>
</dbReference>
<reference evidence="2 3" key="1">
    <citation type="submission" date="2016-06" db="EMBL/GenBank/DDBJ databases">
        <title>Four novel species of enterococci isolated from chicken manure.</title>
        <authorList>
            <person name="Van Tyne D."/>
        </authorList>
    </citation>
    <scope>NUCLEOTIDE SEQUENCE [LARGE SCALE GENOMIC DNA]</scope>
    <source>
        <strain evidence="2 3">CU12B</strain>
    </source>
</reference>
<comment type="caution">
    <text evidence="2">The sequence shown here is derived from an EMBL/GenBank/DDBJ whole genome shotgun (WGS) entry which is preliminary data.</text>
</comment>
<proteinExistence type="predicted"/>
<dbReference type="Proteomes" id="UP000782705">
    <property type="component" value="Unassembled WGS sequence"/>
</dbReference>
<dbReference type="RefSeq" id="WP_161900928.1">
    <property type="nucleotide sequence ID" value="NZ_MAEL01000004.1"/>
</dbReference>
<accession>A0ABQ6Z2L5</accession>
<dbReference type="InterPro" id="IPR036291">
    <property type="entry name" value="NAD(P)-bd_dom_sf"/>
</dbReference>
<name>A0ABQ6Z2L5_9ENTE</name>
<dbReference type="Pfam" id="PF13460">
    <property type="entry name" value="NAD_binding_10"/>
    <property type="match status" value="1"/>
</dbReference>
<protein>
    <recommendedName>
        <fullName evidence="1">NAD(P)-binding domain-containing protein</fullName>
    </recommendedName>
</protein>
<keyword evidence="3" id="KW-1185">Reference proteome</keyword>
<dbReference type="PANTHER" id="PTHR12126">
    <property type="entry name" value="NADH-UBIQUINONE OXIDOREDUCTASE 39 KDA SUBUNIT-RELATED"/>
    <property type="match status" value="1"/>
</dbReference>
<dbReference type="EMBL" id="MAEL01000004">
    <property type="protein sequence ID" value="KAF1306029.1"/>
    <property type="molecule type" value="Genomic_DNA"/>
</dbReference>
<dbReference type="Gene3D" id="3.40.50.720">
    <property type="entry name" value="NAD(P)-binding Rossmann-like Domain"/>
    <property type="match status" value="1"/>
</dbReference>
<evidence type="ECO:0000313" key="2">
    <source>
        <dbReference type="EMBL" id="KAF1306029.1"/>
    </source>
</evidence>
<gene>
    <name evidence="2" type="ORF">BAU17_03430</name>
</gene>
<organism evidence="2 3">
    <name type="scientific">Candidatus Enterococcus willemsii</name>
    <dbReference type="NCBI Taxonomy" id="1857215"/>
    <lineage>
        <taxon>Bacteria</taxon>
        <taxon>Bacillati</taxon>
        <taxon>Bacillota</taxon>
        <taxon>Bacilli</taxon>
        <taxon>Lactobacillales</taxon>
        <taxon>Enterococcaceae</taxon>
        <taxon>Enterococcus</taxon>
    </lineage>
</organism>
<dbReference type="PANTHER" id="PTHR12126:SF16">
    <property type="entry name" value="MIOREX COMPLEX COMPONENT 2"/>
    <property type="match status" value="1"/>
</dbReference>
<feature type="domain" description="NAD(P)-binding" evidence="1">
    <location>
        <begin position="8"/>
        <end position="157"/>
    </location>
</feature>
<evidence type="ECO:0000259" key="1">
    <source>
        <dbReference type="Pfam" id="PF13460"/>
    </source>
</evidence>